<feature type="domain" description="PKD" evidence="1">
    <location>
        <begin position="179"/>
        <end position="214"/>
    </location>
</feature>
<gene>
    <name evidence="2" type="ORF">Rhola_00004000</name>
</gene>
<evidence type="ECO:0000313" key="3">
    <source>
        <dbReference type="Proteomes" id="UP000067708"/>
    </source>
</evidence>
<sequence length="282" mass="29424">MLSLLIFAPQPSFANCKNSGGSSGSNKVGSQVNGNSVTICASAVSVVPARSTKVTAQITKPTKTLANPIAKQIGKPIAKAVSRLVSKSAPKSVTKPAVKIVAKPKPSTFKTKSMAKTVSKPSSANKTSAAANFTPAAAEGSVYPSNQLAVGQEASFVSNAVQHYRTGTLLNLPTEVRFTPLTVQWDFGDGRTAAGASLGYAFSTPGIHDVRVRVVYAISYRIKGSSIWIAEPESITLADEVQVLVSANSSFDYNPSQTQEPNQRVLLVGSDCLSSPGSFGCN</sequence>
<evidence type="ECO:0000259" key="1">
    <source>
        <dbReference type="PROSITE" id="PS50093"/>
    </source>
</evidence>
<reference evidence="2 3" key="1">
    <citation type="journal article" date="2014" name="Int. J. Syst. Evol. Microbiol.">
        <title>Rhodoluna lacicola gen. nov., sp. nov., a planktonic freshwater bacterium with stream-lined genome.</title>
        <authorList>
            <person name="Hahn M."/>
            <person name="Schmidt J."/>
            <person name="Taipale S.J."/>
            <person name="Doolittle W.F."/>
            <person name="Koll U."/>
        </authorList>
    </citation>
    <scope>NUCLEOTIDE SEQUENCE [LARGE SCALE GENOMIC DNA]</scope>
    <source>
        <strain evidence="2 3">MWH-Ta8</strain>
    </source>
</reference>
<accession>A0A060JEQ0</accession>
<dbReference type="InterPro" id="IPR035986">
    <property type="entry name" value="PKD_dom_sf"/>
</dbReference>
<dbReference type="GO" id="GO:0005975">
    <property type="term" value="P:carbohydrate metabolic process"/>
    <property type="evidence" value="ECO:0007669"/>
    <property type="project" value="UniProtKB-ARBA"/>
</dbReference>
<dbReference type="Gene3D" id="2.60.40.10">
    <property type="entry name" value="Immunoglobulins"/>
    <property type="match status" value="1"/>
</dbReference>
<dbReference type="InterPro" id="IPR013783">
    <property type="entry name" value="Ig-like_fold"/>
</dbReference>
<dbReference type="RefSeq" id="WP_144239017.1">
    <property type="nucleotide sequence ID" value="NZ_CP007490.1"/>
</dbReference>
<proteinExistence type="predicted"/>
<dbReference type="SUPFAM" id="SSF49299">
    <property type="entry name" value="PKD domain"/>
    <property type="match status" value="1"/>
</dbReference>
<organism evidence="2 3">
    <name type="scientific">Rhodoluna lacicola</name>
    <dbReference type="NCBI Taxonomy" id="529884"/>
    <lineage>
        <taxon>Bacteria</taxon>
        <taxon>Bacillati</taxon>
        <taxon>Actinomycetota</taxon>
        <taxon>Actinomycetes</taxon>
        <taxon>Micrococcales</taxon>
        <taxon>Microbacteriaceae</taxon>
        <taxon>Luna cluster</taxon>
        <taxon>Luna-1 subcluster</taxon>
        <taxon>Rhodoluna</taxon>
    </lineage>
</organism>
<dbReference type="AlphaFoldDB" id="A0A060JEQ0"/>
<protein>
    <submittedName>
        <fullName evidence="2">PKD domain</fullName>
    </submittedName>
</protein>
<dbReference type="HOGENOM" id="CLU_986523_0_0_11"/>
<name>A0A060JEQ0_9MICO</name>
<dbReference type="KEGG" id="rla:Rhola_00004000"/>
<dbReference type="EMBL" id="CP007490">
    <property type="protein sequence ID" value="AIC47220.1"/>
    <property type="molecule type" value="Genomic_DNA"/>
</dbReference>
<dbReference type="Pfam" id="PF18911">
    <property type="entry name" value="PKD_4"/>
    <property type="match status" value="1"/>
</dbReference>
<dbReference type="InterPro" id="IPR000601">
    <property type="entry name" value="PKD_dom"/>
</dbReference>
<dbReference type="PROSITE" id="PS50093">
    <property type="entry name" value="PKD"/>
    <property type="match status" value="1"/>
</dbReference>
<evidence type="ECO:0000313" key="2">
    <source>
        <dbReference type="EMBL" id="AIC47220.1"/>
    </source>
</evidence>
<dbReference type="Proteomes" id="UP000067708">
    <property type="component" value="Chromosome"/>
</dbReference>
<keyword evidence="3" id="KW-1185">Reference proteome</keyword>
<dbReference type="OrthoDB" id="5192284at2"/>
<dbReference type="STRING" id="529884.Rhola_00004000"/>